<accession>A0A8J8NF66</accession>
<sequence>MLRVWNLLIKSSTLHLGNFYKISLAINTCLKLQQFNFKLQNQTSSKFGSLKQTLFINASVGLKNFIVNLVQEYGMLKSSNSALNQSFSQKVKKRCFNFSRHFTLISVSWLADNFRSSIFFMFQVSILSTNACPHHHQSKSISKQVHFPNQSCK</sequence>
<organism evidence="1 2">
    <name type="scientific">Halteria grandinella</name>
    <dbReference type="NCBI Taxonomy" id="5974"/>
    <lineage>
        <taxon>Eukaryota</taxon>
        <taxon>Sar</taxon>
        <taxon>Alveolata</taxon>
        <taxon>Ciliophora</taxon>
        <taxon>Intramacronucleata</taxon>
        <taxon>Spirotrichea</taxon>
        <taxon>Stichotrichia</taxon>
        <taxon>Sporadotrichida</taxon>
        <taxon>Halteriidae</taxon>
        <taxon>Halteria</taxon>
    </lineage>
</organism>
<comment type="caution">
    <text evidence="1">The sequence shown here is derived from an EMBL/GenBank/DDBJ whole genome shotgun (WGS) entry which is preliminary data.</text>
</comment>
<evidence type="ECO:0000313" key="2">
    <source>
        <dbReference type="Proteomes" id="UP000785679"/>
    </source>
</evidence>
<dbReference type="AlphaFoldDB" id="A0A8J8NF66"/>
<proteinExistence type="predicted"/>
<gene>
    <name evidence="1" type="ORF">FGO68_gene3873</name>
</gene>
<dbReference type="Proteomes" id="UP000785679">
    <property type="component" value="Unassembled WGS sequence"/>
</dbReference>
<keyword evidence="2" id="KW-1185">Reference proteome</keyword>
<evidence type="ECO:0000313" key="1">
    <source>
        <dbReference type="EMBL" id="TNV74152.1"/>
    </source>
</evidence>
<dbReference type="EMBL" id="RRYP01017377">
    <property type="protein sequence ID" value="TNV74152.1"/>
    <property type="molecule type" value="Genomic_DNA"/>
</dbReference>
<name>A0A8J8NF66_HALGN</name>
<protein>
    <submittedName>
        <fullName evidence="1">Uncharacterized protein</fullName>
    </submittedName>
</protein>
<reference evidence="1" key="1">
    <citation type="submission" date="2019-06" db="EMBL/GenBank/DDBJ databases">
        <authorList>
            <person name="Zheng W."/>
        </authorList>
    </citation>
    <scope>NUCLEOTIDE SEQUENCE</scope>
    <source>
        <strain evidence="1">QDHG01</strain>
    </source>
</reference>